<dbReference type="InterPro" id="IPR035979">
    <property type="entry name" value="RBD_domain_sf"/>
</dbReference>
<evidence type="ECO:0000259" key="4">
    <source>
        <dbReference type="PROSITE" id="PS50102"/>
    </source>
</evidence>
<dbReference type="PANTHER" id="PTHR47640:SF11">
    <property type="entry name" value="RNA-BINDING PROTEIN 42"/>
    <property type="match status" value="1"/>
</dbReference>
<evidence type="ECO:0000256" key="3">
    <source>
        <dbReference type="SAM" id="MobiDB-lite"/>
    </source>
</evidence>
<comment type="caution">
    <text evidence="5">The sequence shown here is derived from an EMBL/GenBank/DDBJ whole genome shotgun (WGS) entry which is preliminary data.</text>
</comment>
<dbReference type="CDD" id="cd12383">
    <property type="entry name" value="RRM_RBM42"/>
    <property type="match status" value="1"/>
</dbReference>
<reference evidence="5" key="1">
    <citation type="submission" date="2023-07" db="EMBL/GenBank/DDBJ databases">
        <authorList>
            <consortium name="AG Swart"/>
            <person name="Singh M."/>
            <person name="Singh A."/>
            <person name="Seah K."/>
            <person name="Emmerich C."/>
        </authorList>
    </citation>
    <scope>NUCLEOTIDE SEQUENCE</scope>
    <source>
        <strain evidence="5">DP1</strain>
    </source>
</reference>
<keyword evidence="1 2" id="KW-0694">RNA-binding</keyword>
<feature type="region of interest" description="Disordered" evidence="3">
    <location>
        <begin position="1"/>
        <end position="25"/>
    </location>
</feature>
<dbReference type="InterPro" id="IPR012677">
    <property type="entry name" value="Nucleotide-bd_a/b_plait_sf"/>
</dbReference>
<dbReference type="InterPro" id="IPR050825">
    <property type="entry name" value="RBM42_RBP45_47-like"/>
</dbReference>
<dbReference type="PROSITE" id="PS50102">
    <property type="entry name" value="RRM"/>
    <property type="match status" value="1"/>
</dbReference>
<dbReference type="SUPFAM" id="SSF54928">
    <property type="entry name" value="RNA-binding domain, RBD"/>
    <property type="match status" value="1"/>
</dbReference>
<gene>
    <name evidence="5" type="ORF">ECRASSUSDP1_LOCUS24409</name>
</gene>
<evidence type="ECO:0000256" key="1">
    <source>
        <dbReference type="ARBA" id="ARBA00022884"/>
    </source>
</evidence>
<dbReference type="Proteomes" id="UP001295684">
    <property type="component" value="Unassembled WGS sequence"/>
</dbReference>
<dbReference type="GO" id="GO:0003729">
    <property type="term" value="F:mRNA binding"/>
    <property type="evidence" value="ECO:0007669"/>
    <property type="project" value="InterPro"/>
</dbReference>
<feature type="domain" description="RRM" evidence="4">
    <location>
        <begin position="50"/>
        <end position="128"/>
    </location>
</feature>
<name>A0AAD1Y1K7_EUPCR</name>
<dbReference type="AlphaFoldDB" id="A0AAD1Y1K7"/>
<evidence type="ECO:0000313" key="5">
    <source>
        <dbReference type="EMBL" id="CAI2382919.1"/>
    </source>
</evidence>
<dbReference type="PANTHER" id="PTHR47640">
    <property type="entry name" value="TRNA SELENOCYSTEINE 1-ASSOCIATED PROTEIN 1-RELATED-RELATED"/>
    <property type="match status" value="1"/>
</dbReference>
<sequence>MVPMVRRDKEEEKKKPKDSKPNKREANLMRRAGGEMWVDDTLAEWNQSDYRIFCGDLGNEVSDHVLANAFRKYPSFARAKVIRNKVTGKSKGFGFVSLLKESDYVRAMREMNGQHVGNRPIRLTRSKWKDKSLKGGKFKGKAKFKKKALF</sequence>
<dbReference type="SMART" id="SM00360">
    <property type="entry name" value="RRM"/>
    <property type="match status" value="1"/>
</dbReference>
<protein>
    <recommendedName>
        <fullName evidence="4">RRM domain-containing protein</fullName>
    </recommendedName>
</protein>
<dbReference type="InterPro" id="IPR034215">
    <property type="entry name" value="RBM42_RRM"/>
</dbReference>
<evidence type="ECO:0000256" key="2">
    <source>
        <dbReference type="PROSITE-ProRule" id="PRU00176"/>
    </source>
</evidence>
<accession>A0AAD1Y1K7</accession>
<dbReference type="Gene3D" id="3.30.70.330">
    <property type="match status" value="1"/>
</dbReference>
<organism evidence="5 6">
    <name type="scientific">Euplotes crassus</name>
    <dbReference type="NCBI Taxonomy" id="5936"/>
    <lineage>
        <taxon>Eukaryota</taxon>
        <taxon>Sar</taxon>
        <taxon>Alveolata</taxon>
        <taxon>Ciliophora</taxon>
        <taxon>Intramacronucleata</taxon>
        <taxon>Spirotrichea</taxon>
        <taxon>Hypotrichia</taxon>
        <taxon>Euplotida</taxon>
        <taxon>Euplotidae</taxon>
        <taxon>Moneuplotes</taxon>
    </lineage>
</organism>
<dbReference type="InterPro" id="IPR000504">
    <property type="entry name" value="RRM_dom"/>
</dbReference>
<dbReference type="EMBL" id="CAMPGE010025134">
    <property type="protein sequence ID" value="CAI2382919.1"/>
    <property type="molecule type" value="Genomic_DNA"/>
</dbReference>
<proteinExistence type="predicted"/>
<keyword evidence="6" id="KW-1185">Reference proteome</keyword>
<dbReference type="Pfam" id="PF00076">
    <property type="entry name" value="RRM_1"/>
    <property type="match status" value="1"/>
</dbReference>
<evidence type="ECO:0000313" key="6">
    <source>
        <dbReference type="Proteomes" id="UP001295684"/>
    </source>
</evidence>